<dbReference type="RefSeq" id="WP_217426456.1">
    <property type="nucleotide sequence ID" value="NZ_CADCXN010000055.1"/>
</dbReference>
<comment type="caution">
    <text evidence="1">The sequence shown here is derived from an EMBL/GenBank/DDBJ whole genome shotgun (WGS) entry which is preliminary data.</text>
</comment>
<protein>
    <submittedName>
        <fullName evidence="1">Uncharacterized protein</fullName>
    </submittedName>
</protein>
<proteinExistence type="predicted"/>
<organism evidence="1 2">
    <name type="scientific">Candidatus Methylobacter favarea</name>
    <dbReference type="NCBI Taxonomy" id="2707345"/>
    <lineage>
        <taxon>Bacteria</taxon>
        <taxon>Pseudomonadati</taxon>
        <taxon>Pseudomonadota</taxon>
        <taxon>Gammaproteobacteria</taxon>
        <taxon>Methylococcales</taxon>
        <taxon>Methylococcaceae</taxon>
        <taxon>Methylobacter</taxon>
    </lineage>
</organism>
<dbReference type="AlphaFoldDB" id="A0A8S0Y9V7"/>
<keyword evidence="2" id="KW-1185">Reference proteome</keyword>
<name>A0A8S0Y9V7_9GAMM</name>
<dbReference type="Proteomes" id="UP000494216">
    <property type="component" value="Unassembled WGS sequence"/>
</dbReference>
<sequence length="60" mass="6917">MNATKDKYVINLLEDDRKVSASSPLKSELDIQYKRWRQWESLNVTISSKNGAIFGCLRKA</sequence>
<reference evidence="1 2" key="1">
    <citation type="submission" date="2020-02" db="EMBL/GenBank/DDBJ databases">
        <authorList>
            <person name="Hogendoorn C."/>
        </authorList>
    </citation>
    <scope>NUCLEOTIDE SEQUENCE [LARGE SCALE GENOMIC DNA]</scope>
    <source>
        <strain evidence="1">METHB21</strain>
    </source>
</reference>
<evidence type="ECO:0000313" key="1">
    <source>
        <dbReference type="EMBL" id="CAA9890711.1"/>
    </source>
</evidence>
<dbReference type="EMBL" id="CADCXN010000055">
    <property type="protein sequence ID" value="CAA9890711.1"/>
    <property type="molecule type" value="Genomic_DNA"/>
</dbReference>
<accession>A0A8S0Y9V7</accession>
<evidence type="ECO:0000313" key="2">
    <source>
        <dbReference type="Proteomes" id="UP000494216"/>
    </source>
</evidence>
<gene>
    <name evidence="1" type="ORF">METHB2_270041</name>
</gene>